<reference evidence="3 4" key="1">
    <citation type="submission" date="2017-03" db="EMBL/GenBank/DDBJ databases">
        <authorList>
            <person name="Afonso C.L."/>
            <person name="Miller P.J."/>
            <person name="Scott M.A."/>
            <person name="Spackman E."/>
            <person name="Goraichik I."/>
            <person name="Dimitrov K.M."/>
            <person name="Suarez D.L."/>
            <person name="Swayne D.E."/>
        </authorList>
    </citation>
    <scope>NUCLEOTIDE SEQUENCE [LARGE SCALE GENOMIC DNA]</scope>
    <source>
        <strain evidence="3 4">CECT 8367</strain>
    </source>
</reference>
<sequence length="180" mass="19854">MSELVEAADLDLDRDLFLRKLVRELAGTLEDVIGIEAAEGYISTVGSSVGRWIDQSYKEALGTSRLSAEEVGEVCVDLKRRIGGDFYLISSSEEELVFGNRSCPFGEAVKDRPSLCMMTSNVFGRITADNLGFARVELQETIAQGHPGCRVVVRLKQVQGRAVSEREYYRAFDPELADGP</sequence>
<proteinExistence type="predicted"/>
<evidence type="ECO:0000313" key="2">
    <source>
        <dbReference type="EMBL" id="PSK80661.1"/>
    </source>
</evidence>
<protein>
    <recommendedName>
        <fullName evidence="1">Metanogen output domain-containing protein</fullName>
    </recommendedName>
</protein>
<accession>A0A1X7A4L8</accession>
<reference evidence="2 5" key="2">
    <citation type="submission" date="2018-03" db="EMBL/GenBank/DDBJ databases">
        <title>Genomic Encyclopedia of Archaeal and Bacterial Type Strains, Phase II (KMG-II): from individual species to whole genera.</title>
        <authorList>
            <person name="Goeker M."/>
        </authorList>
    </citation>
    <scope>NUCLEOTIDE SEQUENCE [LARGE SCALE GENOMIC DNA]</scope>
    <source>
        <strain evidence="2 5">DSM 29956</strain>
    </source>
</reference>
<evidence type="ECO:0000259" key="1">
    <source>
        <dbReference type="Pfam" id="PF18546"/>
    </source>
</evidence>
<evidence type="ECO:0000313" key="5">
    <source>
        <dbReference type="Proteomes" id="UP000240624"/>
    </source>
</evidence>
<dbReference type="EMBL" id="PYGB01000020">
    <property type="protein sequence ID" value="PSK80661.1"/>
    <property type="molecule type" value="Genomic_DNA"/>
</dbReference>
<dbReference type="EMBL" id="FWFY01000019">
    <property type="protein sequence ID" value="SLN70623.1"/>
    <property type="molecule type" value="Genomic_DNA"/>
</dbReference>
<feature type="domain" description="Metanogen output" evidence="1">
    <location>
        <begin position="22"/>
        <end position="153"/>
    </location>
</feature>
<gene>
    <name evidence="2" type="ORF">CLV79_1203</name>
    <name evidence="3" type="ORF">LOS8367_03558</name>
</gene>
<organism evidence="3 4">
    <name type="scientific">Limimaricola soesokkakensis</name>
    <dbReference type="NCBI Taxonomy" id="1343159"/>
    <lineage>
        <taxon>Bacteria</taxon>
        <taxon>Pseudomonadati</taxon>
        <taxon>Pseudomonadota</taxon>
        <taxon>Alphaproteobacteria</taxon>
        <taxon>Rhodobacterales</taxon>
        <taxon>Paracoccaceae</taxon>
        <taxon>Limimaricola</taxon>
    </lineage>
</organism>
<dbReference type="Pfam" id="PF18546">
    <property type="entry name" value="MetOD1"/>
    <property type="match status" value="1"/>
</dbReference>
<dbReference type="RefSeq" id="WP_085897856.1">
    <property type="nucleotide sequence ID" value="NZ_FWFY01000019.1"/>
</dbReference>
<evidence type="ECO:0000313" key="3">
    <source>
        <dbReference type="EMBL" id="SLN70623.1"/>
    </source>
</evidence>
<dbReference type="AlphaFoldDB" id="A0A1X7A4L8"/>
<name>A0A1X7A4L8_9RHOB</name>
<keyword evidence="5" id="KW-1185">Reference proteome</keyword>
<evidence type="ECO:0000313" key="4">
    <source>
        <dbReference type="Proteomes" id="UP000193495"/>
    </source>
</evidence>
<dbReference type="Proteomes" id="UP000240624">
    <property type="component" value="Unassembled WGS sequence"/>
</dbReference>
<dbReference type="Proteomes" id="UP000193495">
    <property type="component" value="Unassembled WGS sequence"/>
</dbReference>
<dbReference type="OrthoDB" id="260231at2"/>
<dbReference type="InterPro" id="IPR041359">
    <property type="entry name" value="MetOD1"/>
</dbReference>